<organism evidence="5 6">
    <name type="scientific">Anseongella ginsenosidimutans</name>
    <dbReference type="NCBI Taxonomy" id="496056"/>
    <lineage>
        <taxon>Bacteria</taxon>
        <taxon>Pseudomonadati</taxon>
        <taxon>Bacteroidota</taxon>
        <taxon>Sphingobacteriia</taxon>
        <taxon>Sphingobacteriales</taxon>
        <taxon>Sphingobacteriaceae</taxon>
        <taxon>Anseongella</taxon>
    </lineage>
</organism>
<evidence type="ECO:0000313" key="6">
    <source>
        <dbReference type="Proteomes" id="UP000295807"/>
    </source>
</evidence>
<dbReference type="InterPro" id="IPR047661">
    <property type="entry name" value="IstB"/>
</dbReference>
<dbReference type="SUPFAM" id="SSF52540">
    <property type="entry name" value="P-loop containing nucleoside triphosphate hydrolases"/>
    <property type="match status" value="1"/>
</dbReference>
<keyword evidence="3" id="KW-0067">ATP-binding</keyword>
<keyword evidence="2" id="KW-0547">Nucleotide-binding</keyword>
<name>A0A4R3KJ16_9SPHI</name>
<comment type="similarity">
    <text evidence="1">Belongs to the IS21/IS1162 putative ATP-binding protein family.</text>
</comment>
<dbReference type="OrthoDB" id="8064373at2"/>
<dbReference type="InterPro" id="IPR028350">
    <property type="entry name" value="DNAC/IstB-like"/>
</dbReference>
<dbReference type="GO" id="GO:0005524">
    <property type="term" value="F:ATP binding"/>
    <property type="evidence" value="ECO:0007669"/>
    <property type="project" value="UniProtKB-KW"/>
</dbReference>
<dbReference type="NCBIfam" id="NF038214">
    <property type="entry name" value="IS21_help_AAA"/>
    <property type="match status" value="1"/>
</dbReference>
<dbReference type="PIRSF" id="PIRSF003073">
    <property type="entry name" value="DNAC_TnpB_IstB"/>
    <property type="match status" value="1"/>
</dbReference>
<dbReference type="RefSeq" id="WP_132130816.1">
    <property type="nucleotide sequence ID" value="NZ_CP042432.1"/>
</dbReference>
<dbReference type="InterPro" id="IPR003593">
    <property type="entry name" value="AAA+_ATPase"/>
</dbReference>
<dbReference type="CDD" id="cd00009">
    <property type="entry name" value="AAA"/>
    <property type="match status" value="1"/>
</dbReference>
<dbReference type="InterPro" id="IPR002611">
    <property type="entry name" value="IstB_ATP-bd"/>
</dbReference>
<dbReference type="InterPro" id="IPR027417">
    <property type="entry name" value="P-loop_NTPase"/>
</dbReference>
<evidence type="ECO:0000256" key="2">
    <source>
        <dbReference type="ARBA" id="ARBA00022741"/>
    </source>
</evidence>
<dbReference type="Pfam" id="PF01695">
    <property type="entry name" value="IstB_IS21"/>
    <property type="match status" value="1"/>
</dbReference>
<dbReference type="PANTHER" id="PTHR30050">
    <property type="entry name" value="CHROMOSOMAL REPLICATION INITIATOR PROTEIN DNAA"/>
    <property type="match status" value="1"/>
</dbReference>
<evidence type="ECO:0000313" key="5">
    <source>
        <dbReference type="EMBL" id="TCS83617.1"/>
    </source>
</evidence>
<proteinExistence type="inferred from homology"/>
<dbReference type="Proteomes" id="UP000295807">
    <property type="component" value="Unassembled WGS sequence"/>
</dbReference>
<sequence length="253" mass="28851">MTEKKEQIKHLCKQFKMSGIAHSLDTLIAQGESQEMGLTEFTWNLLETEASHRQQREMERRLKTARLPASSSLEAYDATVENGLPKNRLNQLRELNWLDQIYNIILLGPSGVGKTHLAAGLCRDAIQGGYNAFFRTMEDIMNMLKMKDMTRSAMADYKRLTKAQLIVIDDMMLFPVEKAQAVALFNFINHLYESTSFIITTNKMPAEWAGLLGDEVLATALLDRLLYRCEAITLTGKSYRLKHRKSIFEHSTA</sequence>
<dbReference type="PANTHER" id="PTHR30050:SF4">
    <property type="entry name" value="ATP-BINDING PROTEIN RV3427C IN INSERTION SEQUENCE-RELATED"/>
    <property type="match status" value="1"/>
</dbReference>
<dbReference type="Gene3D" id="3.40.50.300">
    <property type="entry name" value="P-loop containing nucleotide triphosphate hydrolases"/>
    <property type="match status" value="1"/>
</dbReference>
<feature type="domain" description="AAA+ ATPase" evidence="4">
    <location>
        <begin position="100"/>
        <end position="233"/>
    </location>
</feature>
<dbReference type="GO" id="GO:0006260">
    <property type="term" value="P:DNA replication"/>
    <property type="evidence" value="ECO:0007669"/>
    <property type="project" value="TreeGrafter"/>
</dbReference>
<accession>A0A4R3KJ16</accession>
<dbReference type="SMART" id="SM00382">
    <property type="entry name" value="AAA"/>
    <property type="match status" value="1"/>
</dbReference>
<keyword evidence="6" id="KW-1185">Reference proteome</keyword>
<gene>
    <name evidence="5" type="ORF">EDD80_1351</name>
</gene>
<evidence type="ECO:0000256" key="1">
    <source>
        <dbReference type="ARBA" id="ARBA00008059"/>
    </source>
</evidence>
<evidence type="ECO:0000256" key="3">
    <source>
        <dbReference type="ARBA" id="ARBA00022840"/>
    </source>
</evidence>
<protein>
    <submittedName>
        <fullName evidence="5">DNA replication protein DnaC</fullName>
    </submittedName>
</protein>
<comment type="caution">
    <text evidence="5">The sequence shown here is derived from an EMBL/GenBank/DDBJ whole genome shotgun (WGS) entry which is preliminary data.</text>
</comment>
<reference evidence="5 6" key="1">
    <citation type="submission" date="2019-03" db="EMBL/GenBank/DDBJ databases">
        <title>Genomic Encyclopedia of Type Strains, Phase IV (KMG-IV): sequencing the most valuable type-strain genomes for metagenomic binning, comparative biology and taxonomic classification.</title>
        <authorList>
            <person name="Goeker M."/>
        </authorList>
    </citation>
    <scope>NUCLEOTIDE SEQUENCE [LARGE SCALE GENOMIC DNA]</scope>
    <source>
        <strain evidence="5 6">DSM 21100</strain>
    </source>
</reference>
<dbReference type="AlphaFoldDB" id="A0A4R3KJ16"/>
<evidence type="ECO:0000259" key="4">
    <source>
        <dbReference type="SMART" id="SM00382"/>
    </source>
</evidence>
<dbReference type="EMBL" id="SMAD01000035">
    <property type="protein sequence ID" value="TCS83617.1"/>
    <property type="molecule type" value="Genomic_DNA"/>
</dbReference>